<evidence type="ECO:0000259" key="3">
    <source>
        <dbReference type="PROSITE" id="PS50157"/>
    </source>
</evidence>
<dbReference type="GO" id="GO:0010090">
    <property type="term" value="P:trichome morphogenesis"/>
    <property type="evidence" value="ECO:0007669"/>
    <property type="project" value="InterPro"/>
</dbReference>
<evidence type="ECO:0000313" key="4">
    <source>
        <dbReference type="EnsemblPlants" id="Kaladp0071s0165.1.v1.1.CDS.1"/>
    </source>
</evidence>
<evidence type="ECO:0000313" key="5">
    <source>
        <dbReference type="Proteomes" id="UP000594263"/>
    </source>
</evidence>
<keyword evidence="1" id="KW-0479">Metal-binding</keyword>
<dbReference type="Proteomes" id="UP000594263">
    <property type="component" value="Unplaced"/>
</dbReference>
<feature type="region of interest" description="Disordered" evidence="2">
    <location>
        <begin position="34"/>
        <end position="57"/>
    </location>
</feature>
<evidence type="ECO:0000256" key="1">
    <source>
        <dbReference type="PROSITE-ProRule" id="PRU00042"/>
    </source>
</evidence>
<name>A0A7N1A346_KALFE</name>
<feature type="domain" description="C2H2-type" evidence="3">
    <location>
        <begin position="69"/>
        <end position="96"/>
    </location>
</feature>
<accession>A0A7N1A346</accession>
<dbReference type="PANTHER" id="PTHR46353">
    <property type="entry name" value="ZINC FINGER PROTEIN 5"/>
    <property type="match status" value="1"/>
</dbReference>
<dbReference type="GO" id="GO:0003700">
    <property type="term" value="F:DNA-binding transcription factor activity"/>
    <property type="evidence" value="ECO:0007669"/>
    <property type="project" value="TreeGrafter"/>
</dbReference>
<feature type="compositionally biased region" description="Low complexity" evidence="2">
    <location>
        <begin position="34"/>
        <end position="49"/>
    </location>
</feature>
<dbReference type="InterPro" id="IPR044299">
    <property type="entry name" value="GIS3/ZFP5/ZFP6"/>
</dbReference>
<evidence type="ECO:0000256" key="2">
    <source>
        <dbReference type="SAM" id="MobiDB-lite"/>
    </source>
</evidence>
<dbReference type="PROSITE" id="PS50157">
    <property type="entry name" value="ZINC_FINGER_C2H2_2"/>
    <property type="match status" value="1"/>
</dbReference>
<keyword evidence="5" id="KW-1185">Reference proteome</keyword>
<dbReference type="PANTHER" id="PTHR46353:SF5">
    <property type="entry name" value="ZINC FINGER PROTEIN 5"/>
    <property type="match status" value="1"/>
</dbReference>
<dbReference type="GO" id="GO:0009740">
    <property type="term" value="P:gibberellic acid mediated signaling pathway"/>
    <property type="evidence" value="ECO:0007669"/>
    <property type="project" value="TreeGrafter"/>
</dbReference>
<keyword evidence="1" id="KW-0862">Zinc</keyword>
<proteinExistence type="predicted"/>
<dbReference type="EnsemblPlants" id="Kaladp0071s0165.1.v1.1">
    <property type="protein sequence ID" value="Kaladp0071s0165.1.v1.1.CDS.1"/>
    <property type="gene ID" value="Kaladp0071s0165.v1.1"/>
</dbReference>
<organism evidence="4 5">
    <name type="scientific">Kalanchoe fedtschenkoi</name>
    <name type="common">Lavender scallops</name>
    <name type="synonym">South American air plant</name>
    <dbReference type="NCBI Taxonomy" id="63787"/>
    <lineage>
        <taxon>Eukaryota</taxon>
        <taxon>Viridiplantae</taxon>
        <taxon>Streptophyta</taxon>
        <taxon>Embryophyta</taxon>
        <taxon>Tracheophyta</taxon>
        <taxon>Spermatophyta</taxon>
        <taxon>Magnoliopsida</taxon>
        <taxon>eudicotyledons</taxon>
        <taxon>Gunneridae</taxon>
        <taxon>Pentapetalae</taxon>
        <taxon>Saxifragales</taxon>
        <taxon>Crassulaceae</taxon>
        <taxon>Kalanchoe</taxon>
    </lineage>
</organism>
<keyword evidence="1" id="KW-0863">Zinc-finger</keyword>
<dbReference type="InterPro" id="IPR013087">
    <property type="entry name" value="Znf_C2H2_type"/>
</dbReference>
<protein>
    <recommendedName>
        <fullName evidence="3">C2H2-type domain-containing protein</fullName>
    </recommendedName>
</protein>
<dbReference type="GO" id="GO:0008270">
    <property type="term" value="F:zinc ion binding"/>
    <property type="evidence" value="ECO:0007669"/>
    <property type="project" value="UniProtKB-KW"/>
</dbReference>
<dbReference type="AlphaFoldDB" id="A0A7N1A346"/>
<dbReference type="Gene3D" id="3.30.160.60">
    <property type="entry name" value="Classic Zinc Finger"/>
    <property type="match status" value="1"/>
</dbReference>
<dbReference type="InterPro" id="IPR036236">
    <property type="entry name" value="Znf_C2H2_sf"/>
</dbReference>
<sequence length="197" mass="21193">MGHNVCIRIPSSFDDTFKEKSVRLFGFEISPHGASELSSSRGSSDGGESPNVSRSMIASSKRLKVSKRFLCPLCSKAFGSSQALGGHQNAHKKQKVMMSKKMQTKACGSQASSSSSWCFDQGFDSQISFSDRDGDLMYGPMVQNWCGLAQTGAQQGSAGVFTLTTGDDRSSMIGSKGSCNNLLDLRLGLSFQSNLRF</sequence>
<dbReference type="GO" id="GO:0000976">
    <property type="term" value="F:transcription cis-regulatory region binding"/>
    <property type="evidence" value="ECO:0007669"/>
    <property type="project" value="TreeGrafter"/>
</dbReference>
<dbReference type="Gramene" id="Kaladp0071s0165.1.v1.1">
    <property type="protein sequence ID" value="Kaladp0071s0165.1.v1.1.CDS.1"/>
    <property type="gene ID" value="Kaladp0071s0165.v1.1"/>
</dbReference>
<reference evidence="4" key="1">
    <citation type="submission" date="2021-01" db="UniProtKB">
        <authorList>
            <consortium name="EnsemblPlants"/>
        </authorList>
    </citation>
    <scope>IDENTIFICATION</scope>
</reference>
<dbReference type="GO" id="GO:0009736">
    <property type="term" value="P:cytokinin-activated signaling pathway"/>
    <property type="evidence" value="ECO:0007669"/>
    <property type="project" value="TreeGrafter"/>
</dbReference>
<dbReference type="GO" id="GO:0005634">
    <property type="term" value="C:nucleus"/>
    <property type="evidence" value="ECO:0007669"/>
    <property type="project" value="TreeGrafter"/>
</dbReference>
<dbReference type="SUPFAM" id="SSF57667">
    <property type="entry name" value="beta-beta-alpha zinc fingers"/>
    <property type="match status" value="1"/>
</dbReference>
<dbReference type="PROSITE" id="PS00028">
    <property type="entry name" value="ZINC_FINGER_C2H2_1"/>
    <property type="match status" value="1"/>
</dbReference>
<dbReference type="Pfam" id="PF13912">
    <property type="entry name" value="zf-C2H2_6"/>
    <property type="match status" value="1"/>
</dbReference>